<evidence type="ECO:0000313" key="3">
    <source>
        <dbReference type="EMBL" id="WIM79345.1"/>
    </source>
</evidence>
<proteinExistence type="predicted"/>
<dbReference type="Pfam" id="PF07282">
    <property type="entry name" value="Cas12f1-like_TNB"/>
    <property type="match status" value="1"/>
</dbReference>
<protein>
    <submittedName>
        <fullName evidence="3">Zinc ribbon domain-containing protein</fullName>
    </submittedName>
</protein>
<dbReference type="RefSeq" id="WP_237699495.1">
    <property type="nucleotide sequence ID" value="NZ_CP103874.1"/>
</dbReference>
<dbReference type="AlphaFoldDB" id="A0AAX3XD48"/>
<gene>
    <name evidence="3" type="ORF">QP018_11410</name>
</gene>
<dbReference type="InterPro" id="IPR010095">
    <property type="entry name" value="Cas12f1-like_TNB"/>
</dbReference>
<evidence type="ECO:0000259" key="2">
    <source>
        <dbReference type="Pfam" id="PF07282"/>
    </source>
</evidence>
<organism evidence="3 4">
    <name type="scientific">Gallibacterium anatis</name>
    <dbReference type="NCBI Taxonomy" id="750"/>
    <lineage>
        <taxon>Bacteria</taxon>
        <taxon>Pseudomonadati</taxon>
        <taxon>Pseudomonadota</taxon>
        <taxon>Gammaproteobacteria</taxon>
        <taxon>Pasteurellales</taxon>
        <taxon>Pasteurellaceae</taxon>
        <taxon>Gallibacterium</taxon>
    </lineage>
</organism>
<feature type="domain" description="Cas12f1-like TNB" evidence="2">
    <location>
        <begin position="7"/>
        <end position="31"/>
    </location>
</feature>
<dbReference type="GO" id="GO:0003677">
    <property type="term" value="F:DNA binding"/>
    <property type="evidence" value="ECO:0007669"/>
    <property type="project" value="UniProtKB-KW"/>
</dbReference>
<dbReference type="EMBL" id="CP126975">
    <property type="protein sequence ID" value="WIM79345.1"/>
    <property type="molecule type" value="Genomic_DNA"/>
</dbReference>
<evidence type="ECO:0000256" key="1">
    <source>
        <dbReference type="ARBA" id="ARBA00023125"/>
    </source>
</evidence>
<evidence type="ECO:0000313" key="4">
    <source>
        <dbReference type="Proteomes" id="UP001226750"/>
    </source>
</evidence>
<name>A0AAX3XD48_9PAST</name>
<reference evidence="3 4" key="1">
    <citation type="submission" date="2023-06" db="EMBL/GenBank/DDBJ databases">
        <title>Complete Genome Sequence of Gallibacterium anatis Strain BJF12, Isolated from a chicken with diarrhea.</title>
        <authorList>
            <person name="Guo F."/>
            <person name="Bu W."/>
            <person name="Xu F."/>
            <person name="Wen T."/>
        </authorList>
    </citation>
    <scope>NUCLEOTIDE SEQUENCE [LARGE SCALE GENOMIC DNA]</scope>
    <source>
        <strain evidence="3 4">BJF12</strain>
    </source>
</reference>
<accession>A0AAX3XD48</accession>
<dbReference type="Proteomes" id="UP001226750">
    <property type="component" value="Chromosome"/>
</dbReference>
<sequence>MLKENRQAQADFECVECGYTENADVVGALNVLARGRVVVQA</sequence>
<keyword evidence="1" id="KW-0238">DNA-binding</keyword>
<keyword evidence="4" id="KW-1185">Reference proteome</keyword>